<proteinExistence type="predicted"/>
<reference evidence="2 3" key="1">
    <citation type="journal article" date="2014" name="PLoS Genet.">
        <title>The Genome of Spironucleus salmonicida Highlights a Fish Pathogen Adapted to Fluctuating Environments.</title>
        <authorList>
            <person name="Xu F."/>
            <person name="Jerlstrom-Hultqvist J."/>
            <person name="Einarsson E."/>
            <person name="Astvaldsson A."/>
            <person name="Svard S.G."/>
            <person name="Andersson J.O."/>
        </authorList>
    </citation>
    <scope>NUCLEOTIDE SEQUENCE</scope>
    <source>
        <strain evidence="3">ATCC 50377</strain>
    </source>
</reference>
<feature type="transmembrane region" description="Helical" evidence="1">
    <location>
        <begin position="280"/>
        <end position="297"/>
    </location>
</feature>
<organism evidence="2">
    <name type="scientific">Spironucleus salmonicida</name>
    <dbReference type="NCBI Taxonomy" id="348837"/>
    <lineage>
        <taxon>Eukaryota</taxon>
        <taxon>Metamonada</taxon>
        <taxon>Diplomonadida</taxon>
        <taxon>Hexamitidae</taxon>
        <taxon>Hexamitinae</taxon>
        <taxon>Spironucleus</taxon>
    </lineage>
</organism>
<reference evidence="3" key="2">
    <citation type="submission" date="2020-12" db="EMBL/GenBank/DDBJ databases">
        <title>New Spironucleus salmonicida genome in near-complete chromosomes.</title>
        <authorList>
            <person name="Xu F."/>
            <person name="Kurt Z."/>
            <person name="Jimenez-Gonzalez A."/>
            <person name="Astvaldsson A."/>
            <person name="Andersson J.O."/>
            <person name="Svard S.G."/>
        </authorList>
    </citation>
    <scope>NUCLEOTIDE SEQUENCE</scope>
    <source>
        <strain evidence="3">ATCC 50377</strain>
    </source>
</reference>
<evidence type="ECO:0000313" key="2">
    <source>
        <dbReference type="EMBL" id="EST45033.1"/>
    </source>
</evidence>
<dbReference type="AlphaFoldDB" id="V6LKZ0"/>
<dbReference type="EMBL" id="AUWU02000005">
    <property type="protein sequence ID" value="KAH0573365.1"/>
    <property type="molecule type" value="Genomic_DNA"/>
</dbReference>
<keyword evidence="1" id="KW-1133">Transmembrane helix</keyword>
<evidence type="ECO:0000256" key="1">
    <source>
        <dbReference type="SAM" id="Phobius"/>
    </source>
</evidence>
<dbReference type="Proteomes" id="UP000018208">
    <property type="component" value="Unassembled WGS sequence"/>
</dbReference>
<dbReference type="EMBL" id="KI546101">
    <property type="protein sequence ID" value="EST45033.1"/>
    <property type="molecule type" value="Genomic_DNA"/>
</dbReference>
<keyword evidence="4" id="KW-1185">Reference proteome</keyword>
<gene>
    <name evidence="2" type="ORF">SS50377_15052</name>
    <name evidence="3" type="ORF">SS50377_25485</name>
</gene>
<dbReference type="VEuPathDB" id="GiardiaDB:SS50377_25485"/>
<feature type="transmembrane region" description="Helical" evidence="1">
    <location>
        <begin position="309"/>
        <end position="332"/>
    </location>
</feature>
<evidence type="ECO:0000313" key="4">
    <source>
        <dbReference type="Proteomes" id="UP000018208"/>
    </source>
</evidence>
<sequence length="334" mass="39010">MLPARTPGNHTNTPHILTQQPAQYNVQSNGQQQMRLMPSQSQYEPSYVPQVQQQIVQQDQYPQVQFSQLNYAPQPQTFQQYQPQIQQPVQQQIQYQQQYQQQPPQFNQQHMQQPVLYQPQINQNTNNQQLQYQTQVTHHAPEYIPNQQNQPFKIQQPIQNIQDKYIPSVLNATKSQQEEFYNIKSKTFYEFLVFGHPKISSQLEVQQEIYRATGVQPDFVRQTNQGLIYQVENPNDLVQIYEKTPFTFNGNDRQLCGVTKEPICVEDVKFQTASVPARQAPFIGFWIILISLFVLWSTFFGKETVDNGIIYLVISLILTLVVAISIVGYWLIKK</sequence>
<name>V6LKZ0_9EUKA</name>
<protein>
    <submittedName>
        <fullName evidence="2">Transmembrane domain-containing protein</fullName>
    </submittedName>
</protein>
<keyword evidence="1" id="KW-0472">Membrane</keyword>
<accession>V6LKZ0</accession>
<evidence type="ECO:0000313" key="3">
    <source>
        <dbReference type="EMBL" id="KAH0573365.1"/>
    </source>
</evidence>
<keyword evidence="1 2" id="KW-0812">Transmembrane</keyword>